<dbReference type="GeneID" id="27664947"/>
<dbReference type="RefSeq" id="XP_016589504.1">
    <property type="nucleotide sequence ID" value="XM_016729670.1"/>
</dbReference>
<reference evidence="1 2" key="2">
    <citation type="journal article" date="2015" name="Eukaryot. Cell">
        <title>Asexual propagation of a virulent clone complex in a human and feline outbreak of sporotrichosis.</title>
        <authorList>
            <person name="Teixeira Mde M."/>
            <person name="Rodrigues A.M."/>
            <person name="Tsui C.K."/>
            <person name="de Almeida L.G."/>
            <person name="Van Diepeningen A.D."/>
            <person name="van den Ende B.G."/>
            <person name="Fernandes G.F."/>
            <person name="Kano R."/>
            <person name="Hamelin R.C."/>
            <person name="Lopes-Bezerra L.M."/>
            <person name="Vasconcelos A.T."/>
            <person name="de Hoog S."/>
            <person name="de Camargo Z.P."/>
            <person name="Felipe M.S."/>
        </authorList>
    </citation>
    <scope>NUCLEOTIDE SEQUENCE [LARGE SCALE GENOMIC DNA]</scope>
    <source>
        <strain evidence="1 2">1099-18</strain>
    </source>
</reference>
<dbReference type="Proteomes" id="UP000033710">
    <property type="component" value="Unassembled WGS sequence"/>
</dbReference>
<proteinExistence type="predicted"/>
<accession>A0A0F2MAV2</accession>
<sequence length="154" mass="16003">MSVADGSIVETCGVLSYVGPAVAVAVDVITVTESAAVSDEVFVGSRLLVVVSFTGVSTGVVSVGHCKLAASSQGSQRERYLVYSDECVSIHASTALVQLDHCDDNDAGGVMVWQPEAVMRISSGIVGAYVARLSARLRQTEVSLLGVEVLRGKT</sequence>
<comment type="caution">
    <text evidence="1">The sequence shown here is derived from an EMBL/GenBank/DDBJ whole genome shotgun (WGS) entry which is preliminary data.</text>
</comment>
<dbReference type="VEuPathDB" id="FungiDB:SPSK_02806"/>
<dbReference type="EMBL" id="AXCR01000006">
    <property type="protein sequence ID" value="KJR86828.1"/>
    <property type="molecule type" value="Genomic_DNA"/>
</dbReference>
<evidence type="ECO:0000313" key="1">
    <source>
        <dbReference type="EMBL" id="KJR86828.1"/>
    </source>
</evidence>
<dbReference type="AlphaFoldDB" id="A0A0F2MAV2"/>
<dbReference type="KEGG" id="ssck:SPSK_02806"/>
<organism evidence="1 2">
    <name type="scientific">Sporothrix schenckii 1099-18</name>
    <dbReference type="NCBI Taxonomy" id="1397361"/>
    <lineage>
        <taxon>Eukaryota</taxon>
        <taxon>Fungi</taxon>
        <taxon>Dikarya</taxon>
        <taxon>Ascomycota</taxon>
        <taxon>Pezizomycotina</taxon>
        <taxon>Sordariomycetes</taxon>
        <taxon>Sordariomycetidae</taxon>
        <taxon>Ophiostomatales</taxon>
        <taxon>Ophiostomataceae</taxon>
        <taxon>Sporothrix</taxon>
    </lineage>
</organism>
<gene>
    <name evidence="1" type="ORF">SPSK_02806</name>
</gene>
<evidence type="ECO:0000313" key="2">
    <source>
        <dbReference type="Proteomes" id="UP000033710"/>
    </source>
</evidence>
<reference evidence="1 2" key="1">
    <citation type="journal article" date="2014" name="BMC Genomics">
        <title>Comparative genomics of the major fungal agents of human and animal Sporotrichosis: Sporothrix schenckii and Sporothrix brasiliensis.</title>
        <authorList>
            <person name="Teixeira M.M."/>
            <person name="de Almeida L.G."/>
            <person name="Kubitschek-Barreira P."/>
            <person name="Alves F.L."/>
            <person name="Kioshima E.S."/>
            <person name="Abadio A.K."/>
            <person name="Fernandes L."/>
            <person name="Derengowski L.S."/>
            <person name="Ferreira K.S."/>
            <person name="Souza R.C."/>
            <person name="Ruiz J.C."/>
            <person name="de Andrade N.C."/>
            <person name="Paes H.C."/>
            <person name="Nicola A.M."/>
            <person name="Albuquerque P."/>
            <person name="Gerber A.L."/>
            <person name="Martins V.P."/>
            <person name="Peconick L.D."/>
            <person name="Neto A.V."/>
            <person name="Chaucanez C.B."/>
            <person name="Silva P.A."/>
            <person name="Cunha O.L."/>
            <person name="de Oliveira F.F."/>
            <person name="dos Santos T.C."/>
            <person name="Barros A.L."/>
            <person name="Soares M.A."/>
            <person name="de Oliveira L.M."/>
            <person name="Marini M.M."/>
            <person name="Villalobos-Duno H."/>
            <person name="Cunha M.M."/>
            <person name="de Hoog S."/>
            <person name="da Silveira J.F."/>
            <person name="Henrissat B."/>
            <person name="Nino-Vega G.A."/>
            <person name="Cisalpino P.S."/>
            <person name="Mora-Montes H.M."/>
            <person name="Almeida S.R."/>
            <person name="Stajich J.E."/>
            <person name="Lopes-Bezerra L.M."/>
            <person name="Vasconcelos A.T."/>
            <person name="Felipe M.S."/>
        </authorList>
    </citation>
    <scope>NUCLEOTIDE SEQUENCE [LARGE SCALE GENOMIC DNA]</scope>
    <source>
        <strain evidence="1 2">1099-18</strain>
    </source>
</reference>
<name>A0A0F2MAV2_SPOSC</name>
<protein>
    <submittedName>
        <fullName evidence="1">Uncharacterized protein</fullName>
    </submittedName>
</protein>